<dbReference type="Pfam" id="PF17918">
    <property type="entry name" value="TetR_C_15"/>
    <property type="match status" value="1"/>
</dbReference>
<dbReference type="Proteomes" id="UP000037020">
    <property type="component" value="Unassembled WGS sequence"/>
</dbReference>
<evidence type="ECO:0000259" key="1">
    <source>
        <dbReference type="Pfam" id="PF17918"/>
    </source>
</evidence>
<reference evidence="2 3" key="1">
    <citation type="submission" date="2015-07" db="EMBL/GenBank/DDBJ databases">
        <authorList>
            <person name="Ju K.-S."/>
            <person name="Doroghazi J.R."/>
            <person name="Metcalf W.W."/>
        </authorList>
    </citation>
    <scope>NUCLEOTIDE SEQUENCE [LARGE SCALE GENOMIC DNA]</scope>
    <source>
        <strain evidence="2 3">NRRL B-3589</strain>
    </source>
</reference>
<feature type="domain" description="Tetracyclin repressor SlmA-like C-terminal" evidence="1">
    <location>
        <begin position="41"/>
        <end position="146"/>
    </location>
</feature>
<evidence type="ECO:0000313" key="3">
    <source>
        <dbReference type="Proteomes" id="UP000037020"/>
    </source>
</evidence>
<sequence length="151" mass="17105">SVYHYFSDRHEVDAEILRRHVDGLGKVFAAVLQSSAPEPRTLREAVDAIVDPVLAHFRRHPSCTELWFAGRHDLLVEQVRAFDEEQAGKTWQYLVERNLLAADTPRLVLLLAFEVANRFLDVAFRRDPAGDDAVIDEARTCLTAYLGTYGP</sequence>
<dbReference type="Gene3D" id="1.10.357.10">
    <property type="entry name" value="Tetracycline Repressor, domain 2"/>
    <property type="match status" value="1"/>
</dbReference>
<comment type="caution">
    <text evidence="2">The sequence shown here is derived from an EMBL/GenBank/DDBJ whole genome shotgun (WGS) entry which is preliminary data.</text>
</comment>
<dbReference type="InterPro" id="IPR041669">
    <property type="entry name" value="TetR_C_15"/>
</dbReference>
<protein>
    <submittedName>
        <fullName evidence="2">TetR family transcriptional regulator</fullName>
    </submittedName>
</protein>
<keyword evidence="3" id="KW-1185">Reference proteome</keyword>
<accession>A0ABR5JEN1</accession>
<evidence type="ECO:0000313" key="2">
    <source>
        <dbReference type="EMBL" id="KOG91859.1"/>
    </source>
</evidence>
<proteinExistence type="predicted"/>
<feature type="non-terminal residue" evidence="2">
    <location>
        <position position="1"/>
    </location>
</feature>
<dbReference type="EMBL" id="LGUT01000066">
    <property type="protein sequence ID" value="KOG91859.1"/>
    <property type="molecule type" value="Genomic_DNA"/>
</dbReference>
<organism evidence="2 3">
    <name type="scientific">Streptomyces varsoviensis</name>
    <dbReference type="NCBI Taxonomy" id="67373"/>
    <lineage>
        <taxon>Bacteria</taxon>
        <taxon>Bacillati</taxon>
        <taxon>Actinomycetota</taxon>
        <taxon>Actinomycetes</taxon>
        <taxon>Kitasatosporales</taxon>
        <taxon>Streptomycetaceae</taxon>
        <taxon>Streptomyces</taxon>
    </lineage>
</organism>
<name>A0ABR5JEN1_9ACTN</name>
<gene>
    <name evidence="2" type="ORF">ADK38_00840</name>
</gene>